<evidence type="ECO:0000256" key="2">
    <source>
        <dbReference type="SAM" id="MobiDB-lite"/>
    </source>
</evidence>
<evidence type="ECO:0000256" key="1">
    <source>
        <dbReference type="SAM" id="Coils"/>
    </source>
</evidence>
<keyword evidence="1" id="KW-0175">Coiled coil</keyword>
<keyword evidence="4" id="KW-1185">Reference proteome</keyword>
<accession>A0AAV1K5S8</accession>
<proteinExistence type="predicted"/>
<evidence type="ECO:0000313" key="4">
    <source>
        <dbReference type="Proteomes" id="UP001314205"/>
    </source>
</evidence>
<feature type="region of interest" description="Disordered" evidence="2">
    <location>
        <begin position="26"/>
        <end position="104"/>
    </location>
</feature>
<feature type="compositionally biased region" description="Polar residues" evidence="2">
    <location>
        <begin position="83"/>
        <end position="100"/>
    </location>
</feature>
<dbReference type="EMBL" id="CAVLGL010000001">
    <property type="protein sequence ID" value="CAK1578220.1"/>
    <property type="molecule type" value="Genomic_DNA"/>
</dbReference>
<name>A0AAV1K5S8_9NEOP</name>
<dbReference type="Proteomes" id="UP001314205">
    <property type="component" value="Unassembled WGS sequence"/>
</dbReference>
<comment type="caution">
    <text evidence="3">The sequence shown here is derived from an EMBL/GenBank/DDBJ whole genome shotgun (WGS) entry which is preliminary data.</text>
</comment>
<protein>
    <submittedName>
        <fullName evidence="3">Uncharacterized protein</fullName>
    </submittedName>
</protein>
<sequence length="1010" mass="118709">MSQHILDEPRIQDIIDAVRGPFKCRIPQRLHPERQRGSHYRKINDHECRPRSTSRARTDKGQNSRKNDTSRSVRSDRVRTSSGVNRQATATKQISNSYSKASKPGKAIITVPVKEKPIKTLHPIKNCETLPDQETINRYEEIEVQKSDESNETFGYNDMSDSITSEMGEIGEIKNKWQEKHSEFLKVKNELDDKQKIVVELYATLRILHQKMIESGQNVELPATDDLHIMNVAKLSPEQLLQLCAETKFQHNTSCSANNMLPVDIQKLYKMPSKLITTCEQALEKRKEIIDWFGSLKSQVSSHTLTKKINEFYSENEMLAAILRNVKTECIEELQVIEQYIRQSVNDTMAMHLQSENMTCKLSELNSQNADLRKQLFTAENLRSHCNRKRVEELEKELKEEKAKRMSMKNRLSRAESQVKAATERTSQLQDEVNKAHLQLHTMEDELQLLQQQNRKLQRNYDDELMRLNESVKENTANLEEIAYDRKKLQIEKDDLEKKLTELSMYYDESLQKMETEMKSNMAKLAETETKYNIEVEEKKKLESHFCAQLLEAESRNENLLQKLKQIEFQLNNVMTLEDEHANIRKELEKTSLEANNYKIQLLQQTNARNEIEHQWKQSQEEILKLKQDLAQQQQYTAKVENHEDSLRNQLQESETKLEHYETELSALKDFITRLKNQFSGYENIDQLLEMINQQNETLLETNRQNRDISEKLQYKDIELKEICETVKTQSQRLQEKDDLIKKLTEDMEEQVIIIKQLKNNLELRDNVESELNQQFAKKNLEIDSLVSTLETKNNQISQLEKIILTLENKAQKSDLQKKKYEEKIRLFETKIINYESHFNKLEKERTLSNFDQVLKILEDEMETPFESKDVKNEDNVPVKRNFITEELQRDLLNEYARNTNQTLYPSVKRNISENNNDDKNSVQNISSSFNEELYEDGNLNYKNNMDTGNRYPGQQVNLNSIELKPNYFLKSTHSVGNSREKILTKNLQLFSKLRSEKRSKMFELAGHRM</sequence>
<reference evidence="3 4" key="1">
    <citation type="submission" date="2023-11" db="EMBL/GenBank/DDBJ databases">
        <authorList>
            <person name="Hedman E."/>
            <person name="Englund M."/>
            <person name="Stromberg M."/>
            <person name="Nyberg Akerstrom W."/>
            <person name="Nylinder S."/>
            <person name="Jareborg N."/>
            <person name="Kallberg Y."/>
            <person name="Kronander E."/>
        </authorList>
    </citation>
    <scope>NUCLEOTIDE SEQUENCE [LARGE SCALE GENOMIC DNA]</scope>
</reference>
<organism evidence="3 4">
    <name type="scientific">Parnassius mnemosyne</name>
    <name type="common">clouded apollo</name>
    <dbReference type="NCBI Taxonomy" id="213953"/>
    <lineage>
        <taxon>Eukaryota</taxon>
        <taxon>Metazoa</taxon>
        <taxon>Ecdysozoa</taxon>
        <taxon>Arthropoda</taxon>
        <taxon>Hexapoda</taxon>
        <taxon>Insecta</taxon>
        <taxon>Pterygota</taxon>
        <taxon>Neoptera</taxon>
        <taxon>Endopterygota</taxon>
        <taxon>Lepidoptera</taxon>
        <taxon>Glossata</taxon>
        <taxon>Ditrysia</taxon>
        <taxon>Papilionoidea</taxon>
        <taxon>Papilionidae</taxon>
        <taxon>Parnassiinae</taxon>
        <taxon>Parnassini</taxon>
        <taxon>Parnassius</taxon>
        <taxon>Driopa</taxon>
    </lineage>
</organism>
<evidence type="ECO:0000313" key="3">
    <source>
        <dbReference type="EMBL" id="CAK1578220.1"/>
    </source>
</evidence>
<feature type="compositionally biased region" description="Basic and acidic residues" evidence="2">
    <location>
        <begin position="30"/>
        <end position="79"/>
    </location>
</feature>
<gene>
    <name evidence="3" type="ORF">PARMNEM_LOCUS336</name>
</gene>
<feature type="coiled-coil region" evidence="1">
    <location>
        <begin position="355"/>
        <end position="845"/>
    </location>
</feature>
<dbReference type="AlphaFoldDB" id="A0AAV1K5S8"/>